<keyword evidence="3 6" id="KW-0812">Transmembrane</keyword>
<evidence type="ECO:0000313" key="8">
    <source>
        <dbReference type="EMBL" id="KAL1601292.1"/>
    </source>
</evidence>
<dbReference type="SUPFAM" id="SSF103473">
    <property type="entry name" value="MFS general substrate transporter"/>
    <property type="match status" value="1"/>
</dbReference>
<gene>
    <name evidence="8" type="ORF">SLS59_005446</name>
</gene>
<feature type="transmembrane region" description="Helical" evidence="6">
    <location>
        <begin position="129"/>
        <end position="148"/>
    </location>
</feature>
<dbReference type="PANTHER" id="PTHR48022:SF77">
    <property type="entry name" value="MAJOR FACILITATOR SUPERFAMILY (MFS) PROFILE DOMAIN-CONTAINING PROTEIN"/>
    <property type="match status" value="1"/>
</dbReference>
<dbReference type="Proteomes" id="UP001521222">
    <property type="component" value="Unassembled WGS sequence"/>
</dbReference>
<feature type="transmembrane region" description="Helical" evidence="6">
    <location>
        <begin position="58"/>
        <end position="83"/>
    </location>
</feature>
<keyword evidence="4 6" id="KW-1133">Transmembrane helix</keyword>
<evidence type="ECO:0000259" key="7">
    <source>
        <dbReference type="PROSITE" id="PS50850"/>
    </source>
</evidence>
<dbReference type="Gene3D" id="1.20.1250.20">
    <property type="entry name" value="MFS general substrate transporter like domains"/>
    <property type="match status" value="1"/>
</dbReference>
<feature type="transmembrane region" description="Helical" evidence="6">
    <location>
        <begin position="95"/>
        <end position="117"/>
    </location>
</feature>
<dbReference type="PANTHER" id="PTHR48022">
    <property type="entry name" value="PLASTIDIC GLUCOSE TRANSPORTER 4"/>
    <property type="match status" value="1"/>
</dbReference>
<evidence type="ECO:0000256" key="3">
    <source>
        <dbReference type="ARBA" id="ARBA00022692"/>
    </source>
</evidence>
<accession>A0ABR3RAC6</accession>
<dbReference type="InterPro" id="IPR036259">
    <property type="entry name" value="MFS_trans_sf"/>
</dbReference>
<evidence type="ECO:0000256" key="4">
    <source>
        <dbReference type="ARBA" id="ARBA00022989"/>
    </source>
</evidence>
<organism evidence="8 9">
    <name type="scientific">Nothophoma quercina</name>
    <dbReference type="NCBI Taxonomy" id="749835"/>
    <lineage>
        <taxon>Eukaryota</taxon>
        <taxon>Fungi</taxon>
        <taxon>Dikarya</taxon>
        <taxon>Ascomycota</taxon>
        <taxon>Pezizomycotina</taxon>
        <taxon>Dothideomycetes</taxon>
        <taxon>Pleosporomycetidae</taxon>
        <taxon>Pleosporales</taxon>
        <taxon>Pleosporineae</taxon>
        <taxon>Didymellaceae</taxon>
        <taxon>Nothophoma</taxon>
    </lineage>
</organism>
<dbReference type="InterPro" id="IPR020846">
    <property type="entry name" value="MFS_dom"/>
</dbReference>
<evidence type="ECO:0000256" key="5">
    <source>
        <dbReference type="ARBA" id="ARBA00023136"/>
    </source>
</evidence>
<feature type="transmembrane region" description="Helical" evidence="6">
    <location>
        <begin position="6"/>
        <end position="21"/>
    </location>
</feature>
<name>A0ABR3RAC6_9PLEO</name>
<dbReference type="EMBL" id="JAKIXB020000016">
    <property type="protein sequence ID" value="KAL1601292.1"/>
    <property type="molecule type" value="Genomic_DNA"/>
</dbReference>
<feature type="domain" description="Major facilitator superfamily (MFS) profile" evidence="7">
    <location>
        <begin position="1"/>
        <end position="152"/>
    </location>
</feature>
<reference evidence="8 9" key="1">
    <citation type="submission" date="2024-02" db="EMBL/GenBank/DDBJ databases">
        <title>De novo assembly and annotation of 12 fungi associated with fruit tree decline syndrome in Ontario, Canada.</title>
        <authorList>
            <person name="Sulman M."/>
            <person name="Ellouze W."/>
            <person name="Ilyukhin E."/>
        </authorList>
    </citation>
    <scope>NUCLEOTIDE SEQUENCE [LARGE SCALE GENOMIC DNA]</scope>
    <source>
        <strain evidence="8 9">M97-236</strain>
    </source>
</reference>
<dbReference type="InterPro" id="IPR050360">
    <property type="entry name" value="MFS_Sugar_Transporters"/>
</dbReference>
<dbReference type="Pfam" id="PF00083">
    <property type="entry name" value="Sugar_tr"/>
    <property type="match status" value="1"/>
</dbReference>
<evidence type="ECO:0000313" key="9">
    <source>
        <dbReference type="Proteomes" id="UP001521222"/>
    </source>
</evidence>
<feature type="transmembrane region" description="Helical" evidence="6">
    <location>
        <begin position="28"/>
        <end position="46"/>
    </location>
</feature>
<sequence>MSLITASINICSVITCLLIVDKVGRRPLLLTGAAIQTCALLTMGALGTPGTITYPLKVGIVSMLAVMTVGFGVGWAPLTYVVTSELPAIKLRDHTLRLGFFVNVAINFAVNFSLPYLLNAQYANLQSKVGFIFGSFAFLCFVFTYFCIPECTGKTLEQIDYLFHNGVPLRKFGTMDVPTFEQREIEENESIGDEVVVRDKATV</sequence>
<comment type="subcellular location">
    <subcellularLocation>
        <location evidence="1">Membrane</location>
        <topology evidence="1">Multi-pass membrane protein</topology>
    </subcellularLocation>
</comment>
<evidence type="ECO:0000256" key="1">
    <source>
        <dbReference type="ARBA" id="ARBA00004141"/>
    </source>
</evidence>
<evidence type="ECO:0000256" key="2">
    <source>
        <dbReference type="ARBA" id="ARBA00010992"/>
    </source>
</evidence>
<keyword evidence="5 6" id="KW-0472">Membrane</keyword>
<keyword evidence="9" id="KW-1185">Reference proteome</keyword>
<proteinExistence type="inferred from homology"/>
<comment type="similarity">
    <text evidence="2">Belongs to the major facilitator superfamily. Sugar transporter (TC 2.A.1.1) family.</text>
</comment>
<dbReference type="InterPro" id="IPR005828">
    <property type="entry name" value="MFS_sugar_transport-like"/>
</dbReference>
<protein>
    <recommendedName>
        <fullName evidence="7">Major facilitator superfamily (MFS) profile domain-containing protein</fullName>
    </recommendedName>
</protein>
<dbReference type="PROSITE" id="PS50850">
    <property type="entry name" value="MFS"/>
    <property type="match status" value="1"/>
</dbReference>
<comment type="caution">
    <text evidence="8">The sequence shown here is derived from an EMBL/GenBank/DDBJ whole genome shotgun (WGS) entry which is preliminary data.</text>
</comment>
<evidence type="ECO:0000256" key="6">
    <source>
        <dbReference type="SAM" id="Phobius"/>
    </source>
</evidence>